<dbReference type="InterPro" id="IPR007387">
    <property type="entry name" value="TRAP_DctQ"/>
</dbReference>
<protein>
    <recommendedName>
        <fullName evidence="10">Tripartite ATP-independent periplasmic transporters DctQ component domain-containing protein</fullName>
    </recommendedName>
</protein>
<evidence type="ECO:0000313" key="11">
    <source>
        <dbReference type="EMBL" id="GIO28112.1"/>
    </source>
</evidence>
<dbReference type="RefSeq" id="WP_212921562.1">
    <property type="nucleotide sequence ID" value="NZ_BORP01000005.1"/>
</dbReference>
<feature type="transmembrane region" description="Helical" evidence="9">
    <location>
        <begin position="52"/>
        <end position="74"/>
    </location>
</feature>
<keyword evidence="6 9" id="KW-1133">Transmembrane helix</keyword>
<dbReference type="PANTHER" id="PTHR35011:SF2">
    <property type="entry name" value="2,3-DIKETO-L-GULONATE TRAP TRANSPORTER SMALL PERMEASE PROTEIN YIAM"/>
    <property type="match status" value="1"/>
</dbReference>
<dbReference type="Pfam" id="PF04290">
    <property type="entry name" value="DctQ"/>
    <property type="match status" value="1"/>
</dbReference>
<dbReference type="InterPro" id="IPR055348">
    <property type="entry name" value="DctQ"/>
</dbReference>
<feature type="transmembrane region" description="Helical" evidence="9">
    <location>
        <begin position="86"/>
        <end position="107"/>
    </location>
</feature>
<organism evidence="11 12">
    <name type="scientific">Ornithinibacillus bavariensis</name>
    <dbReference type="NCBI Taxonomy" id="545502"/>
    <lineage>
        <taxon>Bacteria</taxon>
        <taxon>Bacillati</taxon>
        <taxon>Bacillota</taxon>
        <taxon>Bacilli</taxon>
        <taxon>Bacillales</taxon>
        <taxon>Bacillaceae</taxon>
        <taxon>Ornithinibacillus</taxon>
    </lineage>
</organism>
<dbReference type="PANTHER" id="PTHR35011">
    <property type="entry name" value="2,3-DIKETO-L-GULONATE TRAP TRANSPORTER SMALL PERMEASE PROTEIN YIAM"/>
    <property type="match status" value="1"/>
</dbReference>
<evidence type="ECO:0000256" key="9">
    <source>
        <dbReference type="SAM" id="Phobius"/>
    </source>
</evidence>
<comment type="similarity">
    <text evidence="8">Belongs to the TRAP transporter small permease family.</text>
</comment>
<evidence type="ECO:0000256" key="8">
    <source>
        <dbReference type="ARBA" id="ARBA00038436"/>
    </source>
</evidence>
<dbReference type="AlphaFoldDB" id="A0A919X8T3"/>
<keyword evidence="2" id="KW-0813">Transport</keyword>
<feature type="domain" description="Tripartite ATP-independent periplasmic transporters DctQ component" evidence="10">
    <location>
        <begin position="23"/>
        <end position="152"/>
    </location>
</feature>
<keyword evidence="7 9" id="KW-0472">Membrane</keyword>
<accession>A0A919X8T3</accession>
<gene>
    <name evidence="11" type="ORF">J43TS3_27230</name>
</gene>
<comment type="caution">
    <text evidence="11">The sequence shown here is derived from an EMBL/GenBank/DDBJ whole genome shotgun (WGS) entry which is preliminary data.</text>
</comment>
<keyword evidence="5 9" id="KW-0812">Transmembrane</keyword>
<dbReference type="Proteomes" id="UP000676917">
    <property type="component" value="Unassembled WGS sequence"/>
</dbReference>
<evidence type="ECO:0000256" key="7">
    <source>
        <dbReference type="ARBA" id="ARBA00023136"/>
    </source>
</evidence>
<evidence type="ECO:0000256" key="6">
    <source>
        <dbReference type="ARBA" id="ARBA00022989"/>
    </source>
</evidence>
<sequence length="159" mass="17651">MQKVDHVIMRVLYYVLGLLMLAMVLAITAQVISRYIFGSPFTWTEELGRYTFIWMSILGMAVGVKTLGHIALDILLKSVPANAKKVLQFIINILVAGFGVLFTFSGLKMMEIGSGQNSPSLSLPMEFVYIIIPISGVLIVYFVISNMIQDLKGKEMPNS</sequence>
<comment type="subcellular location">
    <subcellularLocation>
        <location evidence="1">Cell inner membrane</location>
        <topology evidence="1">Multi-pass membrane protein</topology>
    </subcellularLocation>
</comment>
<evidence type="ECO:0000256" key="2">
    <source>
        <dbReference type="ARBA" id="ARBA00022448"/>
    </source>
</evidence>
<dbReference type="GO" id="GO:0005886">
    <property type="term" value="C:plasma membrane"/>
    <property type="evidence" value="ECO:0007669"/>
    <property type="project" value="UniProtKB-SubCell"/>
</dbReference>
<feature type="transmembrane region" description="Helical" evidence="9">
    <location>
        <begin position="12"/>
        <end position="32"/>
    </location>
</feature>
<evidence type="ECO:0000256" key="4">
    <source>
        <dbReference type="ARBA" id="ARBA00022519"/>
    </source>
</evidence>
<evidence type="ECO:0000256" key="1">
    <source>
        <dbReference type="ARBA" id="ARBA00004429"/>
    </source>
</evidence>
<evidence type="ECO:0000256" key="3">
    <source>
        <dbReference type="ARBA" id="ARBA00022475"/>
    </source>
</evidence>
<evidence type="ECO:0000313" key="12">
    <source>
        <dbReference type="Proteomes" id="UP000676917"/>
    </source>
</evidence>
<evidence type="ECO:0000256" key="5">
    <source>
        <dbReference type="ARBA" id="ARBA00022692"/>
    </source>
</evidence>
<dbReference type="GO" id="GO:0015740">
    <property type="term" value="P:C4-dicarboxylate transport"/>
    <property type="evidence" value="ECO:0007669"/>
    <property type="project" value="TreeGrafter"/>
</dbReference>
<keyword evidence="3" id="KW-1003">Cell membrane</keyword>
<dbReference type="GO" id="GO:0022857">
    <property type="term" value="F:transmembrane transporter activity"/>
    <property type="evidence" value="ECO:0007669"/>
    <property type="project" value="TreeGrafter"/>
</dbReference>
<feature type="transmembrane region" description="Helical" evidence="9">
    <location>
        <begin position="127"/>
        <end position="144"/>
    </location>
</feature>
<keyword evidence="12" id="KW-1185">Reference proteome</keyword>
<evidence type="ECO:0000259" key="10">
    <source>
        <dbReference type="Pfam" id="PF04290"/>
    </source>
</evidence>
<keyword evidence="4" id="KW-0997">Cell inner membrane</keyword>
<name>A0A919X8T3_9BACI</name>
<reference evidence="11" key="1">
    <citation type="submission" date="2021-03" db="EMBL/GenBank/DDBJ databases">
        <title>Antimicrobial resistance genes in bacteria isolated from Japanese honey, and their potential for conferring macrolide and lincosamide resistance in the American foulbrood pathogen Paenibacillus larvae.</title>
        <authorList>
            <person name="Okamoto M."/>
            <person name="Kumagai M."/>
            <person name="Kanamori H."/>
            <person name="Takamatsu D."/>
        </authorList>
    </citation>
    <scope>NUCLEOTIDE SEQUENCE</scope>
    <source>
        <strain evidence="11">J43TS3</strain>
    </source>
</reference>
<proteinExistence type="inferred from homology"/>
<dbReference type="EMBL" id="BORP01000005">
    <property type="protein sequence ID" value="GIO28112.1"/>
    <property type="molecule type" value="Genomic_DNA"/>
</dbReference>